<dbReference type="EMBL" id="CP064782">
    <property type="protein sequence ID" value="QWT48398.1"/>
    <property type="molecule type" value="Genomic_DNA"/>
</dbReference>
<evidence type="ECO:0000259" key="5">
    <source>
        <dbReference type="SMART" id="SM00858"/>
    </source>
</evidence>
<reference evidence="6" key="1">
    <citation type="submission" date="2020-11" db="EMBL/GenBank/DDBJ databases">
        <title>Azospira inquinata sp. nov.</title>
        <authorList>
            <person name="Moe W.M."/>
            <person name="Mikes M.C."/>
        </authorList>
    </citation>
    <scope>NUCLEOTIDE SEQUENCE</scope>
    <source>
        <strain evidence="6">Azo-3</strain>
    </source>
</reference>
<dbReference type="Proteomes" id="UP000683428">
    <property type="component" value="Chromosome"/>
</dbReference>
<feature type="domain" description="SAF" evidence="5">
    <location>
        <begin position="107"/>
        <end position="169"/>
    </location>
</feature>
<keyword evidence="4" id="KW-1005">Bacterial flagellum biogenesis</keyword>
<evidence type="ECO:0000313" key="6">
    <source>
        <dbReference type="EMBL" id="QWT48398.1"/>
    </source>
</evidence>
<gene>
    <name evidence="6" type="primary">flgA</name>
    <name evidence="6" type="ORF">Azoinq_11100</name>
</gene>
<dbReference type="KEGG" id="aiq:Azoinq_11100"/>
<dbReference type="CDD" id="cd11614">
    <property type="entry name" value="SAF_CpaB_FlgA_like"/>
    <property type="match status" value="1"/>
</dbReference>
<dbReference type="GO" id="GO:0044780">
    <property type="term" value="P:bacterial-type flagellum assembly"/>
    <property type="evidence" value="ECO:0007669"/>
    <property type="project" value="InterPro"/>
</dbReference>
<organism evidence="6 7">
    <name type="scientific">Azospira inquinata</name>
    <dbReference type="NCBI Taxonomy" id="2785627"/>
    <lineage>
        <taxon>Bacteria</taxon>
        <taxon>Pseudomonadati</taxon>
        <taxon>Pseudomonadota</taxon>
        <taxon>Betaproteobacteria</taxon>
        <taxon>Rhodocyclales</taxon>
        <taxon>Rhodocyclaceae</taxon>
        <taxon>Azospira</taxon>
    </lineage>
</organism>
<dbReference type="SMART" id="SM00858">
    <property type="entry name" value="SAF"/>
    <property type="match status" value="1"/>
</dbReference>
<dbReference type="PANTHER" id="PTHR36307">
    <property type="entry name" value="FLAGELLA BASAL BODY P-RING FORMATION PROTEIN FLGA"/>
    <property type="match status" value="1"/>
</dbReference>
<protein>
    <recommendedName>
        <fullName evidence="4">Flagella basal body P-ring formation protein FlgA</fullName>
    </recommendedName>
</protein>
<dbReference type="RefSeq" id="WP_216129098.1">
    <property type="nucleotide sequence ID" value="NZ_CP064782.1"/>
</dbReference>
<dbReference type="NCBIfam" id="TIGR03170">
    <property type="entry name" value="flgA_cterm"/>
    <property type="match status" value="1"/>
</dbReference>
<keyword evidence="7" id="KW-1185">Reference proteome</keyword>
<dbReference type="Pfam" id="PF17656">
    <property type="entry name" value="ChapFlgA_N"/>
    <property type="match status" value="1"/>
</dbReference>
<dbReference type="InterPro" id="IPR013974">
    <property type="entry name" value="SAF"/>
</dbReference>
<dbReference type="GO" id="GO:0042597">
    <property type="term" value="C:periplasmic space"/>
    <property type="evidence" value="ECO:0007669"/>
    <property type="project" value="UniProtKB-SubCell"/>
</dbReference>
<sequence length="231" mass="24023">MNALLRLFAALLLMTAPWAGNANAATLQQDINHTVEHFLHAQTRGLPGKASFAISPLVPGTQLAPCPSMEAFLPAGGRLWGRITVGVRCQTPGGWTIYVPVNVSVETGYVVSTHPLYPGQPIGPGDISLQRGDLANLPNGVVTAPEQAIGKTVRSGIGAGFPLRMDMLTAPLVVQQGQTVRVISTGPGFSVTSEGRALNNGAEGQVVQVRLQNGQSISGIARSGGVVEVAF</sequence>
<proteinExistence type="inferred from homology"/>
<feature type="signal peptide" evidence="4">
    <location>
        <begin position="1"/>
        <end position="24"/>
    </location>
</feature>
<dbReference type="AlphaFoldDB" id="A0A975SLC9"/>
<evidence type="ECO:0000256" key="2">
    <source>
        <dbReference type="ARBA" id="ARBA00022729"/>
    </source>
</evidence>
<keyword evidence="6" id="KW-0966">Cell projection</keyword>
<evidence type="ECO:0000256" key="4">
    <source>
        <dbReference type="RuleBase" id="RU362063"/>
    </source>
</evidence>
<evidence type="ECO:0000256" key="3">
    <source>
        <dbReference type="ARBA" id="ARBA00022764"/>
    </source>
</evidence>
<evidence type="ECO:0000256" key="1">
    <source>
        <dbReference type="ARBA" id="ARBA00004418"/>
    </source>
</evidence>
<comment type="function">
    <text evidence="4">Involved in the assembly process of the P-ring formation. It may associate with FlgF on the rod constituting a structure essential for the P-ring assembly or may act as a modulator protein for the P-ring assembly.</text>
</comment>
<keyword evidence="6" id="KW-0282">Flagellum</keyword>
<dbReference type="InterPro" id="IPR041231">
    <property type="entry name" value="FlgA_N"/>
</dbReference>
<comment type="similarity">
    <text evidence="4">Belongs to the FlgA family.</text>
</comment>
<dbReference type="Pfam" id="PF13144">
    <property type="entry name" value="ChapFlgA"/>
    <property type="match status" value="1"/>
</dbReference>
<feature type="chain" id="PRO_5039960929" description="Flagella basal body P-ring formation protein FlgA" evidence="4">
    <location>
        <begin position="25"/>
        <end position="231"/>
    </location>
</feature>
<keyword evidence="2 4" id="KW-0732">Signal</keyword>
<keyword evidence="3 4" id="KW-0574">Periplasm</keyword>
<accession>A0A975SLC9</accession>
<comment type="subcellular location">
    <subcellularLocation>
        <location evidence="1 4">Periplasm</location>
    </subcellularLocation>
</comment>
<dbReference type="PANTHER" id="PTHR36307:SF1">
    <property type="entry name" value="FLAGELLA BASAL BODY P-RING FORMATION PROTEIN FLGA"/>
    <property type="match status" value="1"/>
</dbReference>
<keyword evidence="6" id="KW-0969">Cilium</keyword>
<name>A0A975SLC9_9RHOO</name>
<dbReference type="InterPro" id="IPR017585">
    <property type="entry name" value="SAF_FlgA"/>
</dbReference>
<evidence type="ECO:0000313" key="7">
    <source>
        <dbReference type="Proteomes" id="UP000683428"/>
    </source>
</evidence>
<dbReference type="InterPro" id="IPR039246">
    <property type="entry name" value="Flagellar_FlgA"/>
</dbReference>